<dbReference type="SUPFAM" id="SSF53448">
    <property type="entry name" value="Nucleotide-diphospho-sugar transferases"/>
    <property type="match status" value="3"/>
</dbReference>
<organism evidence="2 3">
    <name type="scientific">Limnospira platensis NIES-46</name>
    <dbReference type="NCBI Taxonomy" id="1236695"/>
    <lineage>
        <taxon>Bacteria</taxon>
        <taxon>Bacillati</taxon>
        <taxon>Cyanobacteriota</taxon>
        <taxon>Cyanophyceae</taxon>
        <taxon>Oscillatoriophycideae</taxon>
        <taxon>Oscillatoriales</taxon>
        <taxon>Sirenicapillariaceae</taxon>
        <taxon>Limnospira</taxon>
    </lineage>
</organism>
<keyword evidence="3" id="KW-1185">Reference proteome</keyword>
<proteinExistence type="predicted"/>
<dbReference type="InterPro" id="IPR001173">
    <property type="entry name" value="Glyco_trans_2-like"/>
</dbReference>
<name>A0A5M3TEL8_LIMPL</name>
<evidence type="ECO:0000313" key="3">
    <source>
        <dbReference type="Proteomes" id="UP000326169"/>
    </source>
</evidence>
<dbReference type="Gene3D" id="3.90.550.10">
    <property type="entry name" value="Spore Coat Polysaccharide Biosynthesis Protein SpsA, Chain A"/>
    <property type="match status" value="2"/>
</dbReference>
<evidence type="ECO:0000313" key="2">
    <source>
        <dbReference type="EMBL" id="GCE96458.1"/>
    </source>
</evidence>
<dbReference type="EMBL" id="BIMW01000192">
    <property type="protein sequence ID" value="GCE96458.1"/>
    <property type="molecule type" value="Genomic_DNA"/>
</dbReference>
<feature type="domain" description="Glycosyltransferase 2-like" evidence="1">
    <location>
        <begin position="623"/>
        <end position="763"/>
    </location>
</feature>
<protein>
    <submittedName>
        <fullName evidence="2">TPR domain protein</fullName>
    </submittedName>
</protein>
<dbReference type="CDD" id="cd00761">
    <property type="entry name" value="Glyco_tranf_GTA_type"/>
    <property type="match status" value="1"/>
</dbReference>
<comment type="caution">
    <text evidence="2">The sequence shown here is derived from an EMBL/GenBank/DDBJ whole genome shotgun (WGS) entry which is preliminary data.</text>
</comment>
<evidence type="ECO:0000259" key="1">
    <source>
        <dbReference type="Pfam" id="PF00535"/>
    </source>
</evidence>
<sequence>MIVDIDDEELAFVKASEPVNWRELPPLRDLDSQEWTEIAAGLAQEFDKVRELDGAETGELLAAMVAEVLAVPGGGVSEALNQFLGLLPPISSVVLGLGKQNSNEEAKIIEAIEHLKTSIKIVIPSFNRHIFLRRLLANIDREADDYDVSVDVFDDGSQDPVVENANDYPNLASLAVHRYNNYGKTQYWQLVNHIFKSLSKQNADLFIYMPDDIEICPGFFQKVVSQWYAISDPQKIVLNLGLDNRTQCWTGFERVKCRFGETEVFKTQWVDMLMLFERSFLEALDYRIQPIGLSRWQKNPNLSSGVGAQISQRLHSFGFSLYQVSEYLISHGDHESMMNPEERKINPLIATYAGDRNNQQSDRQSVNSKTVKLDRITASLASIPDREESLEVTVNTLYPQVDRLNVYLNDYPTIPNFLIREKIHVARSQIHGDLGDSGKFFWCEEVKGYHFTCDDDLAYPPDYIETLIAKIEQYERKAVVGVHGSIFRQPFYSYQKSRNVFHCLYEVKEDTFVQHLGTGAMAYHTSAIEVLRNEFEHINMGDIWFSLLAQRYKIPRIVIKHQEGWFKHNKIDMKKTIYEISAPQSKNYTLSTKTIQDYVIKQTLPWRINHLRNKPIVVMSLAIFNSKEYLKDFIYSWEKTKSNKYHWILIIADNGSTDGTIEYLHSIKPFWQFTLIQKQGLSNAELVNTIFDECKNIEFDYGFYADNDVLFLKQGWDELYVNAIEKGGYAHLCHQNHEYFKELINSQKLSSSVLNQREHIDTSGYCSTVIDGTEYLGITKFFTFNRQTIERVGYADAGKFADGKEWQVDIYKRYSRAGFNDENKCWDAKGSNEYLQIQGMVYDGDRLIAEYDKVAESLLTKSKIIEDKQRIYVDKLIEDNLSKPNSYDISEYFDKIYLINLDLQVNRWHQASQWAKKYGINLTRFLGVDGNAPQHRKEWENYAQQGLIKLPADIKPIETTEEFYFNYQYDVARVAYIEQKSGKKGIPTPEAWGYLLSVIHVLEDAITNGYQRILVLKDDVVPHQSIKSLFTQGMREAPEDWKIILLGAFQNVWDEYITPYSEHLYQSNGTNEGSFAMALDSSVFVPLLHHAKKFDLTFDLGALHRVQCKYKDKCFVFQPNIFNNNLQGDID</sequence>
<dbReference type="InterPro" id="IPR029044">
    <property type="entry name" value="Nucleotide-diphossugar_trans"/>
</dbReference>
<accession>A0A5M3TEL8</accession>
<gene>
    <name evidence="2" type="ORF">NIES46_45300</name>
</gene>
<dbReference type="Proteomes" id="UP000326169">
    <property type="component" value="Unassembled WGS sequence"/>
</dbReference>
<dbReference type="Pfam" id="PF00535">
    <property type="entry name" value="Glycos_transf_2"/>
    <property type="match status" value="1"/>
</dbReference>
<reference evidence="2 3" key="1">
    <citation type="journal article" date="2019" name="J Genomics">
        <title>The Draft Genome of a Hydrogen-producing Cyanobacterium, Arthrospira platensis NIES-46.</title>
        <authorList>
            <person name="Suzuki S."/>
            <person name="Yamaguchi H."/>
            <person name="Kawachi M."/>
        </authorList>
    </citation>
    <scope>NUCLEOTIDE SEQUENCE [LARGE SCALE GENOMIC DNA]</scope>
    <source>
        <strain evidence="2 3">NIES-46</strain>
    </source>
</reference>